<evidence type="ECO:0000313" key="2">
    <source>
        <dbReference type="EMBL" id="KAJ7372012.1"/>
    </source>
</evidence>
<reference evidence="2" key="1">
    <citation type="submission" date="2023-01" db="EMBL/GenBank/DDBJ databases">
        <title>Genome assembly of the deep-sea coral Lophelia pertusa.</title>
        <authorList>
            <person name="Herrera S."/>
            <person name="Cordes E."/>
        </authorList>
    </citation>
    <scope>NUCLEOTIDE SEQUENCE</scope>
    <source>
        <strain evidence="2">USNM1676648</strain>
        <tissue evidence="2">Polyp</tissue>
    </source>
</reference>
<protein>
    <submittedName>
        <fullName evidence="2">Uncharacterized protein</fullName>
    </submittedName>
</protein>
<feature type="region of interest" description="Disordered" evidence="1">
    <location>
        <begin position="1"/>
        <end position="29"/>
    </location>
</feature>
<organism evidence="2 3">
    <name type="scientific">Desmophyllum pertusum</name>
    <dbReference type="NCBI Taxonomy" id="174260"/>
    <lineage>
        <taxon>Eukaryota</taxon>
        <taxon>Metazoa</taxon>
        <taxon>Cnidaria</taxon>
        <taxon>Anthozoa</taxon>
        <taxon>Hexacorallia</taxon>
        <taxon>Scleractinia</taxon>
        <taxon>Caryophylliina</taxon>
        <taxon>Caryophylliidae</taxon>
        <taxon>Desmophyllum</taxon>
    </lineage>
</organism>
<accession>A0A9X0CQ74</accession>
<evidence type="ECO:0000313" key="3">
    <source>
        <dbReference type="Proteomes" id="UP001163046"/>
    </source>
</evidence>
<dbReference type="EMBL" id="MU826839">
    <property type="protein sequence ID" value="KAJ7372012.1"/>
    <property type="molecule type" value="Genomic_DNA"/>
</dbReference>
<dbReference type="AlphaFoldDB" id="A0A9X0CQ74"/>
<sequence>MQTSTVPGLPSLPKRNSVIPAPPATSSNDITRLSLQKETESLQIQHVQLELQLAQLKLGNKHSQIRQSARQESDKAGDKSLGDLKAPHKTGHSTEMATSSCQCNVNALLH</sequence>
<evidence type="ECO:0000256" key="1">
    <source>
        <dbReference type="SAM" id="MobiDB-lite"/>
    </source>
</evidence>
<keyword evidence="3" id="KW-1185">Reference proteome</keyword>
<dbReference type="Proteomes" id="UP001163046">
    <property type="component" value="Unassembled WGS sequence"/>
</dbReference>
<name>A0A9X0CQ74_9CNID</name>
<proteinExistence type="predicted"/>
<comment type="caution">
    <text evidence="2">The sequence shown here is derived from an EMBL/GenBank/DDBJ whole genome shotgun (WGS) entry which is preliminary data.</text>
</comment>
<feature type="region of interest" description="Disordered" evidence="1">
    <location>
        <begin position="60"/>
        <end position="99"/>
    </location>
</feature>
<gene>
    <name evidence="2" type="ORF">OS493_021440</name>
</gene>
<feature type="compositionally biased region" description="Basic and acidic residues" evidence="1">
    <location>
        <begin position="69"/>
        <end position="86"/>
    </location>
</feature>